<dbReference type="SUPFAM" id="SSF52467">
    <property type="entry name" value="DHS-like NAD/FAD-binding domain"/>
    <property type="match status" value="1"/>
</dbReference>
<evidence type="ECO:0000313" key="1">
    <source>
        <dbReference type="EMBL" id="RMO98108.1"/>
    </source>
</evidence>
<comment type="caution">
    <text evidence="1">The sequence shown here is derived from an EMBL/GenBank/DDBJ whole genome shotgun (WGS) entry which is preliminary data.</text>
</comment>
<accession>A0A3M3ZU10</accession>
<name>A0A3M3ZU10_9PSED</name>
<dbReference type="Gene3D" id="3.40.50.1220">
    <property type="entry name" value="TPP-binding domain"/>
    <property type="match status" value="1"/>
</dbReference>
<reference evidence="1 2" key="1">
    <citation type="submission" date="2018-08" db="EMBL/GenBank/DDBJ databases">
        <title>Recombination of ecologically and evolutionarily significant loci maintains genetic cohesion in the Pseudomonas syringae species complex.</title>
        <authorList>
            <person name="Dillon M."/>
            <person name="Thakur S."/>
            <person name="Almeida R.N.D."/>
            <person name="Weir B.S."/>
            <person name="Guttman D.S."/>
        </authorList>
    </citation>
    <scope>NUCLEOTIDE SEQUENCE [LARGE SCALE GENOMIC DNA]</scope>
    <source>
        <strain evidence="1 2">ICMP 8902</strain>
    </source>
</reference>
<gene>
    <name evidence="1" type="ORF">ALQ33_03724</name>
</gene>
<dbReference type="EMBL" id="RBQB01000010">
    <property type="protein sequence ID" value="RMO98108.1"/>
    <property type="molecule type" value="Genomic_DNA"/>
</dbReference>
<protein>
    <submittedName>
        <fullName evidence="1">SIR2 family protein-dependent protein deacetylase</fullName>
    </submittedName>
</protein>
<dbReference type="InterPro" id="IPR029035">
    <property type="entry name" value="DHS-like_NAD/FAD-binding_dom"/>
</dbReference>
<proteinExistence type="predicted"/>
<dbReference type="AlphaFoldDB" id="A0A3M3ZU10"/>
<dbReference type="Proteomes" id="UP000279372">
    <property type="component" value="Unassembled WGS sequence"/>
</dbReference>
<organism evidence="1 2">
    <name type="scientific">Pseudomonas syringae pv. philadelphi</name>
    <dbReference type="NCBI Taxonomy" id="251706"/>
    <lineage>
        <taxon>Bacteria</taxon>
        <taxon>Pseudomonadati</taxon>
        <taxon>Pseudomonadota</taxon>
        <taxon>Gammaproteobacteria</taxon>
        <taxon>Pseudomonadales</taxon>
        <taxon>Pseudomonadaceae</taxon>
        <taxon>Pseudomonas</taxon>
    </lineage>
</organism>
<evidence type="ECO:0000313" key="2">
    <source>
        <dbReference type="Proteomes" id="UP000279372"/>
    </source>
</evidence>
<sequence length="72" mass="7347">MVDVKNCDVLFSVGASGFVSPAADIPEIALASGAIVIHVNIADACLEAPNELMLMSSAAQMLPALLQATTSM</sequence>